<feature type="region of interest" description="Disordered" evidence="2">
    <location>
        <begin position="791"/>
        <end position="866"/>
    </location>
</feature>
<dbReference type="Pfam" id="PF15678">
    <property type="entry name" value="SPICE"/>
    <property type="match status" value="1"/>
</dbReference>
<name>A0A1C3KQT2_PLAOA</name>
<feature type="compositionally biased region" description="Basic and acidic residues" evidence="2">
    <location>
        <begin position="978"/>
        <end position="991"/>
    </location>
</feature>
<keyword evidence="1" id="KW-0175">Coiled coil</keyword>
<evidence type="ECO:0000256" key="2">
    <source>
        <dbReference type="SAM" id="MobiDB-lite"/>
    </source>
</evidence>
<feature type="region of interest" description="Disordered" evidence="2">
    <location>
        <begin position="54"/>
        <end position="77"/>
    </location>
</feature>
<gene>
    <name evidence="3" type="primary">PowCR01_070028600</name>
    <name evidence="3" type="ORF">POWCR01_070028600</name>
</gene>
<evidence type="ECO:0000256" key="1">
    <source>
        <dbReference type="SAM" id="Coils"/>
    </source>
</evidence>
<sequence length="1052" mass="119713">METFSGSDYSDIAEGIIKNYENKIKTKEKKGNASEKERSFLGYKDDYNFENSLLLSKGHTRSDDSELLRKDQRRDSSYDSLVDDFYEKAVTNFKEKCKHKNTTNVSREEEGEEGEGGEEEGEEGEEEEGNSNIFNVNKGETQNILEKDHNKLSIKKKVIQRNNDILKKNYNKPLMPLLKKKKNATKKKGEMRKGEMRKDKMRKDNMRKVSHTNEWNSYQNDLAKYKLSKEELEKKKKNLQSKNLDKVKMEYQQRLKKMREREKKNVLTTPKNKLNLGIWDDNGEENNKQKTKLPRTSKGIITNMKGTNIYTHDKLCEKDLASGNKIHLESKDHDEIKKKKAKQKLLTKVHGVQRGDMRTAVHDKGVVDSYHLGGQHGASENIYQRDDDNYTILNCKTGRNYRNYVKYSFETSDGLSPFTPNDLPHNNHYDSSVTCNSSLYSPSDEKQHSSTYYPVRNNKKYYKYEKGTKIVTKKKKKKYKKESPYSYSAEGSLTISTDISNSTDGDVIANFAKHLRNHNETLSVDLEVANLKLEDTEILQIEKKKFNEKNFYPNVNFTFWMGSSLDGNSPGHSICGSQGEILCDSSHRSPYLSPNLFSPCTSNPSSCSSSFDNLFDSDYSGQIKELDSISPPDDNMLGLKRVKLETLKYMKKIMNNVKRLDYDEGDNCSYGERQLTDIVEGGGSDVEKMNNMENVRDPHEKLMSGSENRSKGYPLMDLLFKENDDEDEQSKQMWHAGSQSRQFSEVTEKDISLDGNHSMCNRLNSVSYSSLMENDPIRCKESTCMLEKGMSSGRNNTSGEAVEWEQTGETKQANGIKGTKDPDMENGDSETGGVIAADSSLKHPELPNHRRNAPAKSKPNDVKKYDPIGKKNVIKTADTDASNMPKKATFSKVEAKRSCNKKSNVYVEINDGGRKGALLTTGKHKKGGNNLQENAKGAVGGAMNSLNAQKKKTPREKKHDVGRNPETQTKAQRGTVRKMREGTNGEEKAQKEGRLISQKIMNTSINFDDTHNLSEEDNFIFDTYLYEGGEPKQENLEDIINDQVKVFARNFL</sequence>
<accession>A0A1C3KQT2</accession>
<dbReference type="OrthoDB" id="372463at2759"/>
<feature type="region of interest" description="Disordered" evidence="2">
    <location>
        <begin position="100"/>
        <end position="148"/>
    </location>
</feature>
<feature type="compositionally biased region" description="Basic and acidic residues" evidence="2">
    <location>
        <begin position="187"/>
        <end position="205"/>
    </location>
</feature>
<dbReference type="VEuPathDB" id="PlasmoDB:PocGH01_07034200"/>
<dbReference type="EMBL" id="LT594511">
    <property type="protein sequence ID" value="SBT76459.1"/>
    <property type="molecule type" value="Genomic_DNA"/>
</dbReference>
<proteinExistence type="predicted"/>
<feature type="coiled-coil region" evidence="1">
    <location>
        <begin position="10"/>
        <end position="37"/>
    </location>
</feature>
<feature type="region of interest" description="Disordered" evidence="2">
    <location>
        <begin position="182"/>
        <end position="205"/>
    </location>
</feature>
<protein>
    <submittedName>
        <fullName evidence="3">Uncharacterized protein</fullName>
    </submittedName>
</protein>
<dbReference type="InterPro" id="IPR031387">
    <property type="entry name" value="SPICE1"/>
</dbReference>
<feature type="region of interest" description="Disordered" evidence="2">
    <location>
        <begin position="920"/>
        <end position="991"/>
    </location>
</feature>
<feature type="compositionally biased region" description="Polar residues" evidence="2">
    <location>
        <begin position="130"/>
        <end position="144"/>
    </location>
</feature>
<dbReference type="AlphaFoldDB" id="A0A1C3KQT2"/>
<feature type="coiled-coil region" evidence="1">
    <location>
        <begin position="215"/>
        <end position="261"/>
    </location>
</feature>
<feature type="compositionally biased region" description="Acidic residues" evidence="2">
    <location>
        <begin position="109"/>
        <end position="129"/>
    </location>
</feature>
<evidence type="ECO:0000313" key="4">
    <source>
        <dbReference type="Proteomes" id="UP000243200"/>
    </source>
</evidence>
<feature type="compositionally biased region" description="Basic and acidic residues" evidence="2">
    <location>
        <begin position="60"/>
        <end position="77"/>
    </location>
</feature>
<dbReference type="Proteomes" id="UP000243200">
    <property type="component" value="Chromosome 7"/>
</dbReference>
<dbReference type="VEuPathDB" id="PlasmoDB:POWCR01_070028600"/>
<dbReference type="GO" id="GO:0090307">
    <property type="term" value="P:mitotic spindle assembly"/>
    <property type="evidence" value="ECO:0007669"/>
    <property type="project" value="InterPro"/>
</dbReference>
<evidence type="ECO:0000313" key="3">
    <source>
        <dbReference type="EMBL" id="SBT76459.1"/>
    </source>
</evidence>
<reference evidence="3 4" key="1">
    <citation type="submission" date="2016-06" db="EMBL/GenBank/DDBJ databases">
        <authorList>
            <consortium name="Pathogen Informatics"/>
        </authorList>
    </citation>
    <scope>NUCLEOTIDE SEQUENCE [LARGE SCALE GENOMIC DNA]</scope>
    <source>
        <strain evidence="3">PowCR01</strain>
    </source>
</reference>
<organism evidence="3 4">
    <name type="scientific">Plasmodium ovale</name>
    <name type="common">malaria parasite P. ovale</name>
    <dbReference type="NCBI Taxonomy" id="36330"/>
    <lineage>
        <taxon>Eukaryota</taxon>
        <taxon>Sar</taxon>
        <taxon>Alveolata</taxon>
        <taxon>Apicomplexa</taxon>
        <taxon>Aconoidasida</taxon>
        <taxon>Haemosporida</taxon>
        <taxon>Plasmodiidae</taxon>
        <taxon>Plasmodium</taxon>
        <taxon>Plasmodium (Plasmodium)</taxon>
    </lineage>
</organism>